<dbReference type="GO" id="GO:0016757">
    <property type="term" value="F:glycosyltransferase activity"/>
    <property type="evidence" value="ECO:0007669"/>
    <property type="project" value="UniProtKB-KW"/>
</dbReference>
<dbReference type="OrthoDB" id="9810929at2"/>
<evidence type="ECO:0000256" key="2">
    <source>
        <dbReference type="ARBA" id="ARBA00022679"/>
    </source>
</evidence>
<sequence>MAVQLAPGTRIGLVCLHTDPYAAPGSGDVGGMNVVVRQTAAAMARLGAELDVGVEVVTRLADAAAPRREVIDGVTVHRLAVGPARAVPKGEHEAFVAEFGERLAELGPFDVVHSQHWFSGAAALPVARDWGVPHLQSFHSIAAPVGESLAHGERPESPGRLAGEAMLARGSDGIIAVSHAEQATAVARLGADPSRVLVVHPGVDAELFRPRHADECGAVDEGGGRDRPRLLIAARLEPLKGVDLAIEALAELRELAAWPAGGRRPVLRVAGGATADEAFVDSLVELARRLGVADDVELLGPRNRVELAEEMRAATLVLVPSHFETYGLVALEASASGVPVLASDAGGLRESVIDGETGVLLATRSPRAWAEAVGGLLADRELREQLGAAGRRLALGRSWTGAARLTLAAYAEAIAPAPR</sequence>
<reference evidence="5 6" key="1">
    <citation type="submission" date="2018-11" db="EMBL/GenBank/DDBJ databases">
        <title>Sequencing the genomes of 1000 actinobacteria strains.</title>
        <authorList>
            <person name="Klenk H.-P."/>
        </authorList>
    </citation>
    <scope>NUCLEOTIDE SEQUENCE [LARGE SCALE GENOMIC DNA]</scope>
    <source>
        <strain evidence="5 6">DSM 13521</strain>
    </source>
</reference>
<dbReference type="InterPro" id="IPR001296">
    <property type="entry name" value="Glyco_trans_1"/>
</dbReference>
<dbReference type="Proteomes" id="UP000275356">
    <property type="component" value="Unassembled WGS sequence"/>
</dbReference>
<dbReference type="Pfam" id="PF13579">
    <property type="entry name" value="Glyco_trans_4_4"/>
    <property type="match status" value="1"/>
</dbReference>
<keyword evidence="2 5" id="KW-0808">Transferase</keyword>
<comment type="caution">
    <text evidence="5">The sequence shown here is derived from an EMBL/GenBank/DDBJ whole genome shotgun (WGS) entry which is preliminary data.</text>
</comment>
<gene>
    <name evidence="5" type="ORF">EDD28_1410</name>
</gene>
<evidence type="ECO:0000259" key="4">
    <source>
        <dbReference type="Pfam" id="PF13579"/>
    </source>
</evidence>
<dbReference type="InterPro" id="IPR028098">
    <property type="entry name" value="Glyco_trans_4-like_N"/>
</dbReference>
<feature type="domain" description="Glycosyl transferase family 1" evidence="3">
    <location>
        <begin position="226"/>
        <end position="392"/>
    </location>
</feature>
<dbReference type="RefSeq" id="WP_123738950.1">
    <property type="nucleotide sequence ID" value="NZ_RKHQ01000001.1"/>
</dbReference>
<dbReference type="Gene3D" id="3.40.50.2000">
    <property type="entry name" value="Glycogen Phosphorylase B"/>
    <property type="match status" value="2"/>
</dbReference>
<accession>A0A3N2DAL1</accession>
<dbReference type="EMBL" id="RKHQ01000001">
    <property type="protein sequence ID" value="ROR96819.1"/>
    <property type="molecule type" value="Genomic_DNA"/>
</dbReference>
<name>A0A3N2DAL1_9MICO</name>
<evidence type="ECO:0000256" key="1">
    <source>
        <dbReference type="ARBA" id="ARBA00022676"/>
    </source>
</evidence>
<evidence type="ECO:0000313" key="5">
    <source>
        <dbReference type="EMBL" id="ROR96819.1"/>
    </source>
</evidence>
<dbReference type="PANTHER" id="PTHR12526">
    <property type="entry name" value="GLYCOSYLTRANSFERASE"/>
    <property type="match status" value="1"/>
</dbReference>
<dbReference type="Pfam" id="PF00534">
    <property type="entry name" value="Glycos_transf_1"/>
    <property type="match status" value="1"/>
</dbReference>
<dbReference type="AlphaFoldDB" id="A0A3N2DAL1"/>
<dbReference type="PANTHER" id="PTHR12526:SF510">
    <property type="entry name" value="D-INOSITOL 3-PHOSPHATE GLYCOSYLTRANSFERASE"/>
    <property type="match status" value="1"/>
</dbReference>
<evidence type="ECO:0000259" key="3">
    <source>
        <dbReference type="Pfam" id="PF00534"/>
    </source>
</evidence>
<organism evidence="5 6">
    <name type="scientific">Salana multivorans</name>
    <dbReference type="NCBI Taxonomy" id="120377"/>
    <lineage>
        <taxon>Bacteria</taxon>
        <taxon>Bacillati</taxon>
        <taxon>Actinomycetota</taxon>
        <taxon>Actinomycetes</taxon>
        <taxon>Micrococcales</taxon>
        <taxon>Beutenbergiaceae</taxon>
        <taxon>Salana</taxon>
    </lineage>
</organism>
<keyword evidence="6" id="KW-1185">Reference proteome</keyword>
<dbReference type="SUPFAM" id="SSF53756">
    <property type="entry name" value="UDP-Glycosyltransferase/glycogen phosphorylase"/>
    <property type="match status" value="1"/>
</dbReference>
<proteinExistence type="predicted"/>
<feature type="domain" description="Glycosyltransferase subfamily 4-like N-terminal" evidence="4">
    <location>
        <begin position="30"/>
        <end position="202"/>
    </location>
</feature>
<evidence type="ECO:0000313" key="6">
    <source>
        <dbReference type="Proteomes" id="UP000275356"/>
    </source>
</evidence>
<keyword evidence="1" id="KW-0328">Glycosyltransferase</keyword>
<protein>
    <submittedName>
        <fullName evidence="5">D-inositol-3-phosphate glycosyltransferase</fullName>
    </submittedName>
</protein>